<protein>
    <submittedName>
        <fullName evidence="1">Uncharacterized protein</fullName>
    </submittedName>
</protein>
<proteinExistence type="predicted"/>
<evidence type="ECO:0000313" key="1">
    <source>
        <dbReference type="EMBL" id="KXB91918.1"/>
    </source>
</evidence>
<dbReference type="EMBL" id="LSDT01000025">
    <property type="protein sequence ID" value="KXB91918.1"/>
    <property type="molecule type" value="Genomic_DNA"/>
</dbReference>
<reference evidence="2" key="1">
    <citation type="submission" date="2016-01" db="EMBL/GenBank/DDBJ databases">
        <authorList>
            <person name="Mitreva M."/>
            <person name="Pepin K.H."/>
            <person name="Mihindukulasuriya K.A."/>
            <person name="Fulton R."/>
            <person name="Fronick C."/>
            <person name="O'Laughlin M."/>
            <person name="Miner T."/>
            <person name="Herter B."/>
            <person name="Rosa B.A."/>
            <person name="Cordes M."/>
            <person name="Tomlinson C."/>
            <person name="Wollam A."/>
            <person name="Palsikar V.B."/>
            <person name="Mardis E.R."/>
            <person name="Wilson R.K."/>
        </authorList>
    </citation>
    <scope>NUCLEOTIDE SEQUENCE [LARGE SCALE GENOMIC DNA]</scope>
    <source>
        <strain evidence="2">KA00182</strain>
    </source>
</reference>
<organism evidence="1 2">
    <name type="scientific">Megasphaera hutchinsoni</name>
    <dbReference type="NCBI Taxonomy" id="1588748"/>
    <lineage>
        <taxon>Bacteria</taxon>
        <taxon>Bacillati</taxon>
        <taxon>Bacillota</taxon>
        <taxon>Negativicutes</taxon>
        <taxon>Veillonellales</taxon>
        <taxon>Veillonellaceae</taxon>
        <taxon>Megasphaera</taxon>
    </lineage>
</organism>
<gene>
    <name evidence="1" type="ORF">HMPREF3182_00657</name>
</gene>
<dbReference type="AlphaFoldDB" id="A0A134CI74"/>
<keyword evidence="2" id="KW-1185">Reference proteome</keyword>
<name>A0A134CI74_9FIRM</name>
<accession>A0A134CI74</accession>
<comment type="caution">
    <text evidence="1">The sequence shown here is derived from an EMBL/GenBank/DDBJ whole genome shotgun (WGS) entry which is preliminary data.</text>
</comment>
<dbReference type="RefSeq" id="WP_007392149.1">
    <property type="nucleotide sequence ID" value="NZ_KQ960940.1"/>
</dbReference>
<sequence>MGIDELLDSVGLKLRYRYAYLGKIFSGQRIVMIFAPTIWR</sequence>
<evidence type="ECO:0000313" key="2">
    <source>
        <dbReference type="Proteomes" id="UP000070160"/>
    </source>
</evidence>
<dbReference type="Proteomes" id="UP000070160">
    <property type="component" value="Unassembled WGS sequence"/>
</dbReference>